<dbReference type="GO" id="GO:0005737">
    <property type="term" value="C:cytoplasm"/>
    <property type="evidence" value="ECO:0007669"/>
    <property type="project" value="TreeGrafter"/>
</dbReference>
<gene>
    <name evidence="5" type="ORF">LOD99_2321</name>
</gene>
<dbReference type="AlphaFoldDB" id="A0AAV7K1J6"/>
<comment type="caution">
    <text evidence="5">The sequence shown here is derived from an EMBL/GenBank/DDBJ whole genome shotgun (WGS) entry which is preliminary data.</text>
</comment>
<evidence type="ECO:0000256" key="2">
    <source>
        <dbReference type="ARBA" id="ARBA00023002"/>
    </source>
</evidence>
<dbReference type="InterPro" id="IPR007698">
    <property type="entry name" value="AlaDH/PNT_NAD(H)-bd"/>
</dbReference>
<name>A0AAV7K1J6_9METZ</name>
<sequence>MSSFRFISRLNTEPLLELCKNTFTRSLSSQTTGTIGIVREESNLWERRAPLSPLQVGQLVKQGNKVLVQPSDKRIFIKSEYERAGATFTDDLSEADLILGVKQLLLERVIPDKTYVIFSHTCKGQPANMPLLDTCIQENVRLIDYEMIVDENKARLLAFGQFAGISGMINILYGMGIRLLGLGYQTPFLHLGLAHNYPQLAQAHGAVAQLGPYISSDGIPASLGPMIFCFTGSGNVSRGAQSIFRLLPHEMVHPDDLKEVAENGETNHVYGTVVDAHHHLKHKGGLNFDLEHYLKNGSEYTSNFSTNIAPYISCLVNGVFWAPGHPRVLTDTDASSIQAGYGRLLAVVDVSNDLEGSIEFSRMLTTLDKPFAIYDSSKKQYHEDFSGDGFLISNIDNLPTQLAIEATTFFGEELLSYIPDLMKVSRVKTLDDSSIRFPVRSAVVTFDKQLTPPFRYINDIRKDK</sequence>
<feature type="domain" description="Alanine dehydrogenase/pyridine nucleotide transhydrogenase NAD(H)-binding" evidence="3">
    <location>
        <begin position="213"/>
        <end position="394"/>
    </location>
</feature>
<dbReference type="Pfam" id="PF05222">
    <property type="entry name" value="AlaDh_PNT_N"/>
    <property type="match status" value="1"/>
</dbReference>
<dbReference type="GO" id="GO:0004753">
    <property type="term" value="F:saccharopine dehydrogenase activity"/>
    <property type="evidence" value="ECO:0007669"/>
    <property type="project" value="TreeGrafter"/>
</dbReference>
<dbReference type="InterPro" id="IPR051168">
    <property type="entry name" value="AASS"/>
</dbReference>
<evidence type="ECO:0000256" key="1">
    <source>
        <dbReference type="ARBA" id="ARBA00005624"/>
    </source>
</evidence>
<dbReference type="GO" id="GO:0019878">
    <property type="term" value="P:lysine biosynthetic process via aminoadipic acid"/>
    <property type="evidence" value="ECO:0007669"/>
    <property type="project" value="TreeGrafter"/>
</dbReference>
<reference evidence="5 6" key="1">
    <citation type="journal article" date="2023" name="BMC Biol.">
        <title>The compact genome of the sponge Oopsacas minuta (Hexactinellida) is lacking key metazoan core genes.</title>
        <authorList>
            <person name="Santini S."/>
            <person name="Schenkelaars Q."/>
            <person name="Jourda C."/>
            <person name="Duchesne M."/>
            <person name="Belahbib H."/>
            <person name="Rocher C."/>
            <person name="Selva M."/>
            <person name="Riesgo A."/>
            <person name="Vervoort M."/>
            <person name="Leys S.P."/>
            <person name="Kodjabachian L."/>
            <person name="Le Bivic A."/>
            <person name="Borchiellini C."/>
            <person name="Claverie J.M."/>
            <person name="Renard E."/>
        </authorList>
    </citation>
    <scope>NUCLEOTIDE SEQUENCE [LARGE SCALE GENOMIC DNA]</scope>
    <source>
        <strain evidence="5">SPO-2</strain>
    </source>
</reference>
<keyword evidence="2" id="KW-0560">Oxidoreductase</keyword>
<evidence type="ECO:0000259" key="4">
    <source>
        <dbReference type="SMART" id="SM01003"/>
    </source>
</evidence>
<proteinExistence type="inferred from homology"/>
<accession>A0AAV7K1J6</accession>
<dbReference type="SMART" id="SM01003">
    <property type="entry name" value="AlaDh_PNT_N"/>
    <property type="match status" value="1"/>
</dbReference>
<protein>
    <submittedName>
        <fullName evidence="5">Alpha-aminoadipic semialdehyde synthase, mitochondrial-like isoform X1</fullName>
    </submittedName>
</protein>
<organism evidence="5 6">
    <name type="scientific">Oopsacas minuta</name>
    <dbReference type="NCBI Taxonomy" id="111878"/>
    <lineage>
        <taxon>Eukaryota</taxon>
        <taxon>Metazoa</taxon>
        <taxon>Porifera</taxon>
        <taxon>Hexactinellida</taxon>
        <taxon>Hexasterophora</taxon>
        <taxon>Lyssacinosida</taxon>
        <taxon>Leucopsacidae</taxon>
        <taxon>Oopsacas</taxon>
    </lineage>
</organism>
<dbReference type="FunFam" id="3.40.50.720:FF:000087">
    <property type="entry name" value="alpha-aminoadipic semialdehyde synthase, mitochondrial"/>
    <property type="match status" value="1"/>
</dbReference>
<evidence type="ECO:0000313" key="5">
    <source>
        <dbReference type="EMBL" id="KAI6655032.1"/>
    </source>
</evidence>
<keyword evidence="6" id="KW-1185">Reference proteome</keyword>
<evidence type="ECO:0000259" key="3">
    <source>
        <dbReference type="SMART" id="SM01002"/>
    </source>
</evidence>
<dbReference type="PANTHER" id="PTHR11133">
    <property type="entry name" value="SACCHAROPINE DEHYDROGENASE"/>
    <property type="match status" value="1"/>
</dbReference>
<dbReference type="InterPro" id="IPR007886">
    <property type="entry name" value="AlaDH/PNT_N"/>
</dbReference>
<dbReference type="PANTHER" id="PTHR11133:SF22">
    <property type="entry name" value="ALPHA-AMINOADIPIC SEMIALDEHYDE SYNTHASE, MITOCHONDRIAL"/>
    <property type="match status" value="1"/>
</dbReference>
<dbReference type="Proteomes" id="UP001165289">
    <property type="component" value="Unassembled WGS sequence"/>
</dbReference>
<dbReference type="CDD" id="cd12189">
    <property type="entry name" value="LKR_SDH_like"/>
    <property type="match status" value="1"/>
</dbReference>
<comment type="similarity">
    <text evidence="1">In the N-terminal section; belongs to the AlaDH/PNT family.</text>
</comment>
<dbReference type="EMBL" id="JAKMXF010000210">
    <property type="protein sequence ID" value="KAI6655032.1"/>
    <property type="molecule type" value="Genomic_DNA"/>
</dbReference>
<dbReference type="SMART" id="SM01002">
    <property type="entry name" value="AlaDh_PNT_C"/>
    <property type="match status" value="1"/>
</dbReference>
<dbReference type="SUPFAM" id="SSF52283">
    <property type="entry name" value="Formate/glycerate dehydrogenase catalytic domain-like"/>
    <property type="match status" value="1"/>
</dbReference>
<feature type="domain" description="Alanine dehydrogenase/pyridine nucleotide transhydrogenase N-terminal" evidence="4">
    <location>
        <begin position="36"/>
        <end position="166"/>
    </location>
</feature>
<evidence type="ECO:0000313" key="6">
    <source>
        <dbReference type="Proteomes" id="UP001165289"/>
    </source>
</evidence>
<dbReference type="Gene3D" id="3.40.50.720">
    <property type="entry name" value="NAD(P)-binding Rossmann-like Domain"/>
    <property type="match status" value="1"/>
</dbReference>